<dbReference type="SUPFAM" id="SSF49842">
    <property type="entry name" value="TNF-like"/>
    <property type="match status" value="1"/>
</dbReference>
<evidence type="ECO:0000256" key="1">
    <source>
        <dbReference type="ARBA" id="ARBA00004613"/>
    </source>
</evidence>
<gene>
    <name evidence="5" type="ORF">MEDL_38356</name>
</gene>
<dbReference type="AlphaFoldDB" id="A0A8S3T3W3"/>
<reference evidence="5" key="1">
    <citation type="submission" date="2021-03" db="EMBL/GenBank/DDBJ databases">
        <authorList>
            <person name="Bekaert M."/>
        </authorList>
    </citation>
    <scope>NUCLEOTIDE SEQUENCE</scope>
</reference>
<dbReference type="Pfam" id="PF00386">
    <property type="entry name" value="C1q"/>
    <property type="match status" value="1"/>
</dbReference>
<dbReference type="PANTHER" id="PTHR22923:SF116">
    <property type="entry name" value="C1Q DOMAIN-CONTAINING PROTEIN"/>
    <property type="match status" value="1"/>
</dbReference>
<dbReference type="OrthoDB" id="6106188at2759"/>
<dbReference type="PROSITE" id="PS50871">
    <property type="entry name" value="C1Q"/>
    <property type="match status" value="1"/>
</dbReference>
<keyword evidence="3" id="KW-0732">Signal</keyword>
<accession>A0A8S3T3W3</accession>
<evidence type="ECO:0000256" key="3">
    <source>
        <dbReference type="ARBA" id="ARBA00022729"/>
    </source>
</evidence>
<protein>
    <recommendedName>
        <fullName evidence="4">C1q domain-containing protein</fullName>
    </recommendedName>
</protein>
<dbReference type="InterPro" id="IPR050822">
    <property type="entry name" value="Cerebellin_Synaptic_Org"/>
</dbReference>
<comment type="subcellular location">
    <subcellularLocation>
        <location evidence="1">Secreted</location>
    </subcellularLocation>
</comment>
<dbReference type="InterPro" id="IPR008983">
    <property type="entry name" value="Tumour_necrosis_fac-like_dom"/>
</dbReference>
<keyword evidence="6" id="KW-1185">Reference proteome</keyword>
<evidence type="ECO:0000313" key="5">
    <source>
        <dbReference type="EMBL" id="CAG2225186.1"/>
    </source>
</evidence>
<name>A0A8S3T3W3_MYTED</name>
<evidence type="ECO:0000259" key="4">
    <source>
        <dbReference type="PROSITE" id="PS50871"/>
    </source>
</evidence>
<proteinExistence type="predicted"/>
<organism evidence="5 6">
    <name type="scientific">Mytilus edulis</name>
    <name type="common">Blue mussel</name>
    <dbReference type="NCBI Taxonomy" id="6550"/>
    <lineage>
        <taxon>Eukaryota</taxon>
        <taxon>Metazoa</taxon>
        <taxon>Spiralia</taxon>
        <taxon>Lophotrochozoa</taxon>
        <taxon>Mollusca</taxon>
        <taxon>Bivalvia</taxon>
        <taxon>Autobranchia</taxon>
        <taxon>Pteriomorphia</taxon>
        <taxon>Mytilida</taxon>
        <taxon>Mytiloidea</taxon>
        <taxon>Mytilidae</taxon>
        <taxon>Mytilinae</taxon>
        <taxon>Mytilus</taxon>
    </lineage>
</organism>
<comment type="caution">
    <text evidence="5">The sequence shown here is derived from an EMBL/GenBank/DDBJ whole genome shotgun (WGS) entry which is preliminary data.</text>
</comment>
<evidence type="ECO:0000256" key="2">
    <source>
        <dbReference type="ARBA" id="ARBA00022525"/>
    </source>
</evidence>
<dbReference type="PANTHER" id="PTHR22923">
    <property type="entry name" value="CEREBELLIN-RELATED"/>
    <property type="match status" value="1"/>
</dbReference>
<feature type="domain" description="C1q" evidence="4">
    <location>
        <begin position="34"/>
        <end position="178"/>
    </location>
</feature>
<dbReference type="InterPro" id="IPR001073">
    <property type="entry name" value="C1q_dom"/>
</dbReference>
<dbReference type="Gene3D" id="2.60.120.40">
    <property type="match status" value="1"/>
</dbReference>
<evidence type="ECO:0000313" key="6">
    <source>
        <dbReference type="Proteomes" id="UP000683360"/>
    </source>
</evidence>
<sequence>MEEKLLKQEVISNTTERKLLRMEEKLLKQEVISNTTGSVAFTASLSDGYQVNTDEIIKFDAVWVNIGDGYNPDSGVFTAPKSGLYLISNTIRSYGDDDLQCSLWVNDESTVFSAGSSTSSGTLTILMMIQKGDRICITSFDDFKKTEGLFARLSSLTQCHYHVSIIKSSFLPKPLRSPMDLSIHSVVVNPEVPETEQFVIKIETDSSDAEMETTVSSSKVIQEELPRITTHKEADTSQPAGLKDLFGIFERTEYLRNQLKDNVFYIHIDDNDLVHSILQVYRQYLNILEHKVVVCCINHQVNKNERHQQNPIQPYLVRFWDEIFDLCFEGDKERIPICSSDMPEDIFLILGRVMYHGLILQNYWPVRFSQACCSIIITDTVSDKQLAESFQKVLSDGQKNVVAAAKAEIRSGVAIFDLTTQVNLCRTLRSYGNTTKPEPSTLNECLMKLAKFSLIQRPYWCLSQIRCGLQTVHGNLFQNVEEKDVFMFYSALTPSALSLFDKIVYLFSTCDEDPELEIEEKRVKIYLENLIMSFHSSKLSKLLLRWCQTDCLNSTHVYVRFAKSSVCQRPIFDADVSTMTLSSVYTSQEEFSLIMSQEI</sequence>
<dbReference type="SMART" id="SM00110">
    <property type="entry name" value="C1Q"/>
    <property type="match status" value="1"/>
</dbReference>
<dbReference type="EMBL" id="CAJPWZ010001840">
    <property type="protein sequence ID" value="CAG2225186.1"/>
    <property type="molecule type" value="Genomic_DNA"/>
</dbReference>
<dbReference type="GO" id="GO:0005576">
    <property type="term" value="C:extracellular region"/>
    <property type="evidence" value="ECO:0007669"/>
    <property type="project" value="UniProtKB-SubCell"/>
</dbReference>
<dbReference type="Proteomes" id="UP000683360">
    <property type="component" value="Unassembled WGS sequence"/>
</dbReference>
<keyword evidence="2" id="KW-0964">Secreted</keyword>